<keyword evidence="8" id="KW-0808">Transferase</keyword>
<keyword evidence="13" id="KW-0411">Iron-sulfur</keyword>
<dbReference type="PANTHER" id="PTHR24421">
    <property type="entry name" value="NITRATE/NITRITE SENSOR PROTEIN NARX-RELATED"/>
    <property type="match status" value="1"/>
</dbReference>
<dbReference type="Gene3D" id="1.20.5.1930">
    <property type="match status" value="1"/>
</dbReference>
<comment type="cofactor">
    <cofactor evidence="2">
        <name>[4Fe-4S] cluster</name>
        <dbReference type="ChEBI" id="CHEBI:49883"/>
    </cofactor>
</comment>
<accession>A0ABQ3UYH3</accession>
<keyword evidence="11" id="KW-0408">Iron</keyword>
<comment type="caution">
    <text evidence="17">The sequence shown here is derived from an EMBL/GenBank/DDBJ whole genome shotgun (WGS) entry which is preliminary data.</text>
</comment>
<keyword evidence="6" id="KW-0004">4Fe-4S</keyword>
<evidence type="ECO:0000256" key="9">
    <source>
        <dbReference type="ARBA" id="ARBA00022723"/>
    </source>
</evidence>
<dbReference type="InterPro" id="IPR004358">
    <property type="entry name" value="Sig_transdc_His_kin-like_C"/>
</dbReference>
<dbReference type="PROSITE" id="PS50109">
    <property type="entry name" value="HIS_KIN"/>
    <property type="match status" value="1"/>
</dbReference>
<evidence type="ECO:0000256" key="14">
    <source>
        <dbReference type="ARBA" id="ARBA00024827"/>
    </source>
</evidence>
<dbReference type="SMART" id="SM00387">
    <property type="entry name" value="HATPase_c"/>
    <property type="match status" value="1"/>
</dbReference>
<feature type="domain" description="Histidine kinase" evidence="16">
    <location>
        <begin position="105"/>
        <end position="193"/>
    </location>
</feature>
<dbReference type="Gene3D" id="3.30.565.10">
    <property type="entry name" value="Histidine kinase-like ATPase, C-terminal domain"/>
    <property type="match status" value="1"/>
</dbReference>
<dbReference type="CDD" id="cd16917">
    <property type="entry name" value="HATPase_UhpB-NarQ-NarX-like"/>
    <property type="match status" value="1"/>
</dbReference>
<comment type="subcellular location">
    <subcellularLocation>
        <location evidence="3">Cytoplasm</location>
    </subcellularLocation>
</comment>
<evidence type="ECO:0000256" key="1">
    <source>
        <dbReference type="ARBA" id="ARBA00000085"/>
    </source>
</evidence>
<dbReference type="PRINTS" id="PR00344">
    <property type="entry name" value="BCTRLSENSOR"/>
</dbReference>
<dbReference type="Pfam" id="PF02518">
    <property type="entry name" value="HATPase_c"/>
    <property type="match status" value="1"/>
</dbReference>
<keyword evidence="18" id="KW-1185">Reference proteome</keyword>
<keyword evidence="10" id="KW-0418">Kinase</keyword>
<evidence type="ECO:0000256" key="10">
    <source>
        <dbReference type="ARBA" id="ARBA00022777"/>
    </source>
</evidence>
<evidence type="ECO:0000256" key="11">
    <source>
        <dbReference type="ARBA" id="ARBA00023004"/>
    </source>
</evidence>
<evidence type="ECO:0000256" key="7">
    <source>
        <dbReference type="ARBA" id="ARBA00022490"/>
    </source>
</evidence>
<evidence type="ECO:0000256" key="8">
    <source>
        <dbReference type="ARBA" id="ARBA00022679"/>
    </source>
</evidence>
<protein>
    <recommendedName>
        <fullName evidence="5">Oxygen sensor histidine kinase NreB</fullName>
        <ecNumber evidence="4">2.7.13.3</ecNumber>
    </recommendedName>
    <alternativeName>
        <fullName evidence="15">Nitrogen regulation protein B</fullName>
    </alternativeName>
</protein>
<dbReference type="InterPro" id="IPR050482">
    <property type="entry name" value="Sensor_HK_TwoCompSys"/>
</dbReference>
<dbReference type="InterPro" id="IPR036890">
    <property type="entry name" value="HATPase_C_sf"/>
</dbReference>
<evidence type="ECO:0000256" key="5">
    <source>
        <dbReference type="ARBA" id="ARBA00017322"/>
    </source>
</evidence>
<evidence type="ECO:0000256" key="3">
    <source>
        <dbReference type="ARBA" id="ARBA00004496"/>
    </source>
</evidence>
<reference evidence="17 18" key="1">
    <citation type="journal article" date="2021" name="Int. J. Syst. Evol. Microbiol.">
        <title>Reticulibacter mediterranei gen. nov., sp. nov., within the new family Reticulibacteraceae fam. nov., and Ktedonospora formicarum gen. nov., sp. nov., Ktedonobacter robiniae sp. nov., Dictyobacter formicarum sp. nov. and Dictyobacter arantiisoli sp. nov., belonging to the class Ktedonobacteria.</title>
        <authorList>
            <person name="Yabe S."/>
            <person name="Zheng Y."/>
            <person name="Wang C.M."/>
            <person name="Sakai Y."/>
            <person name="Abe K."/>
            <person name="Yokota A."/>
            <person name="Donadio S."/>
            <person name="Cavaletti L."/>
            <person name="Monciardini P."/>
        </authorList>
    </citation>
    <scope>NUCLEOTIDE SEQUENCE [LARGE SCALE GENOMIC DNA]</scope>
    <source>
        <strain evidence="17 18">SOSP1-30</strain>
    </source>
</reference>
<dbReference type="EMBL" id="BNJG01000002">
    <property type="protein sequence ID" value="GHO57838.1"/>
    <property type="molecule type" value="Genomic_DNA"/>
</dbReference>
<evidence type="ECO:0000256" key="2">
    <source>
        <dbReference type="ARBA" id="ARBA00001966"/>
    </source>
</evidence>
<dbReference type="PANTHER" id="PTHR24421:SF55">
    <property type="entry name" value="SENSOR HISTIDINE KINASE YDFH"/>
    <property type="match status" value="1"/>
</dbReference>
<name>A0ABQ3UYH3_9CHLR</name>
<evidence type="ECO:0000256" key="4">
    <source>
        <dbReference type="ARBA" id="ARBA00012438"/>
    </source>
</evidence>
<comment type="catalytic activity">
    <reaction evidence="1">
        <text>ATP + protein L-histidine = ADP + protein N-phospho-L-histidine.</text>
        <dbReference type="EC" id="2.7.13.3"/>
    </reaction>
</comment>
<evidence type="ECO:0000256" key="12">
    <source>
        <dbReference type="ARBA" id="ARBA00023012"/>
    </source>
</evidence>
<proteinExistence type="predicted"/>
<sequence>MARELHDTLAQGLVGLTMQLETIDSLLIEQGYEQALTIVRQAMTRSRATITSARAIITDLRTEPASTNDILTAIEAEAQHFAHSTGIACTCCLQAVLPGDYHKHFLRMASEGLTNIARHSQASQAWIRSSVENGGITFDIEDNGIGFDPEQVKTGHYGLLGLRERARLMNGHLLINSEPGQGTTVRLYLPYQTHPVKPMSFRHGE</sequence>
<dbReference type="SUPFAM" id="SSF55874">
    <property type="entry name" value="ATPase domain of HSP90 chaperone/DNA topoisomerase II/histidine kinase"/>
    <property type="match status" value="1"/>
</dbReference>
<evidence type="ECO:0000256" key="15">
    <source>
        <dbReference type="ARBA" id="ARBA00030800"/>
    </source>
</evidence>
<dbReference type="InterPro" id="IPR005467">
    <property type="entry name" value="His_kinase_dom"/>
</dbReference>
<dbReference type="Pfam" id="PF07730">
    <property type="entry name" value="HisKA_3"/>
    <property type="match status" value="1"/>
</dbReference>
<dbReference type="Proteomes" id="UP000654345">
    <property type="component" value="Unassembled WGS sequence"/>
</dbReference>
<gene>
    <name evidence="17" type="ORF">KSB_63130</name>
</gene>
<dbReference type="EC" id="2.7.13.3" evidence="4"/>
<evidence type="ECO:0000259" key="16">
    <source>
        <dbReference type="PROSITE" id="PS50109"/>
    </source>
</evidence>
<keyword evidence="9" id="KW-0479">Metal-binding</keyword>
<evidence type="ECO:0000313" key="17">
    <source>
        <dbReference type="EMBL" id="GHO57838.1"/>
    </source>
</evidence>
<organism evidence="17 18">
    <name type="scientific">Ktedonobacter robiniae</name>
    <dbReference type="NCBI Taxonomy" id="2778365"/>
    <lineage>
        <taxon>Bacteria</taxon>
        <taxon>Bacillati</taxon>
        <taxon>Chloroflexota</taxon>
        <taxon>Ktedonobacteria</taxon>
        <taxon>Ktedonobacterales</taxon>
        <taxon>Ktedonobacteraceae</taxon>
        <taxon>Ktedonobacter</taxon>
    </lineage>
</organism>
<evidence type="ECO:0000313" key="18">
    <source>
        <dbReference type="Proteomes" id="UP000654345"/>
    </source>
</evidence>
<dbReference type="InterPro" id="IPR003594">
    <property type="entry name" value="HATPase_dom"/>
</dbReference>
<comment type="function">
    <text evidence="14">Member of the two-component regulatory system NreB/NreC involved in the control of dissimilatory nitrate/nitrite reduction in response to oxygen. NreB functions as a direct oxygen sensor histidine kinase which is autophosphorylated, in the absence of oxygen, probably at the conserved histidine residue, and transfers its phosphate group probably to a conserved aspartate residue of NreC. NreB/NreC activates the expression of the nitrate (narGHJI) and nitrite (nir) reductase operons, as well as the putative nitrate transporter gene narT.</text>
</comment>
<keyword evidence="12" id="KW-0902">Two-component regulatory system</keyword>
<evidence type="ECO:0000256" key="6">
    <source>
        <dbReference type="ARBA" id="ARBA00022485"/>
    </source>
</evidence>
<evidence type="ECO:0000256" key="13">
    <source>
        <dbReference type="ARBA" id="ARBA00023014"/>
    </source>
</evidence>
<keyword evidence="7" id="KW-0963">Cytoplasm</keyword>
<dbReference type="InterPro" id="IPR011712">
    <property type="entry name" value="Sig_transdc_His_kin_sub3_dim/P"/>
</dbReference>